<dbReference type="NCBIfam" id="TIGR00756">
    <property type="entry name" value="PPR"/>
    <property type="match status" value="6"/>
</dbReference>
<dbReference type="Pfam" id="PF13041">
    <property type="entry name" value="PPR_2"/>
    <property type="match status" value="3"/>
</dbReference>
<feature type="repeat" description="PPR" evidence="2">
    <location>
        <begin position="290"/>
        <end position="324"/>
    </location>
</feature>
<evidence type="ECO:0008006" key="5">
    <source>
        <dbReference type="Google" id="ProtNLM"/>
    </source>
</evidence>
<proteinExistence type="predicted"/>
<feature type="repeat" description="PPR" evidence="2">
    <location>
        <begin position="240"/>
        <end position="274"/>
    </location>
</feature>
<accession>A0A2G9G1S4</accession>
<dbReference type="InterPro" id="IPR051222">
    <property type="entry name" value="PPR/CCM1_RNA-binding"/>
</dbReference>
<dbReference type="AlphaFoldDB" id="A0A2G9G1S4"/>
<dbReference type="InterPro" id="IPR011990">
    <property type="entry name" value="TPR-like_helical_dom_sf"/>
</dbReference>
<evidence type="ECO:0000256" key="2">
    <source>
        <dbReference type="PROSITE-ProRule" id="PRU00708"/>
    </source>
</evidence>
<comment type="caution">
    <text evidence="3">The sequence shown here is derived from an EMBL/GenBank/DDBJ whole genome shotgun (WGS) entry which is preliminary data.</text>
</comment>
<keyword evidence="4" id="KW-1185">Reference proteome</keyword>
<reference evidence="4" key="1">
    <citation type="journal article" date="2018" name="Gigascience">
        <title>Genome assembly of the Pink Ipe (Handroanthus impetiginosus, Bignoniaceae), a highly valued, ecologically keystone Neotropical timber forest tree.</title>
        <authorList>
            <person name="Silva-Junior O.B."/>
            <person name="Grattapaglia D."/>
            <person name="Novaes E."/>
            <person name="Collevatti R.G."/>
        </authorList>
    </citation>
    <scope>NUCLEOTIDE SEQUENCE [LARGE SCALE GENOMIC DNA]</scope>
    <source>
        <strain evidence="4">cv. UFG-1</strain>
    </source>
</reference>
<dbReference type="Gene3D" id="1.25.40.10">
    <property type="entry name" value="Tetratricopeptide repeat domain"/>
    <property type="match status" value="4"/>
</dbReference>
<feature type="repeat" description="PPR" evidence="2">
    <location>
        <begin position="178"/>
        <end position="212"/>
    </location>
</feature>
<gene>
    <name evidence="3" type="ORF">CDL12_28235</name>
</gene>
<evidence type="ECO:0000313" key="4">
    <source>
        <dbReference type="Proteomes" id="UP000231279"/>
    </source>
</evidence>
<dbReference type="STRING" id="429701.A0A2G9G1S4"/>
<sequence length="488" mass="54776">MMLKVYFNRKSSLNNPHHLLHPAPPLPPPSKSLLETCSFAYCRSGWPHSAAQFFKKMKHHKLRPNLSTLNTLLSSLVKKNPSTHSTHFCQELCNDAVMLGVSSSVVTFNILISGYYLEYKFKDAFELLRKMEDDFQCNPDNATYNTILDAMSKKGRLHDIHDLLLDMKNKGLFPNRNTYNILNTLINGCFEAKKNSEAFKLADEMKDKGVQPNEVTNNILIKWYCKEGGSKKPANCLKMDTVTLNTALHDLCSKRKLQDAYELLSSANKRGYILDEVSYVTLIEKEIIPTIITYNSVIGGLCKLGKTDLAITKLNELLENGLVPAGKETMVEKSFKPDIYTCNILLRGLCREGMLEKATKLFNTWVSKGKVLDAVKHNTLITALCKEGRLEHSLNLVAEMEEKILGPDSYTFNAIIGALNDAGKTKEAEELLPKMFGSLFPTYKNVVAASEPSNESNSSSKDITVNKSTYVTLLNGFIKRRKSILKPD</sequence>
<dbReference type="Pfam" id="PF12854">
    <property type="entry name" value="PPR_1"/>
    <property type="match status" value="3"/>
</dbReference>
<keyword evidence="1" id="KW-0677">Repeat</keyword>
<dbReference type="PROSITE" id="PS51375">
    <property type="entry name" value="PPR"/>
    <property type="match status" value="8"/>
</dbReference>
<evidence type="ECO:0000313" key="3">
    <source>
        <dbReference type="EMBL" id="PIM99275.1"/>
    </source>
</evidence>
<dbReference type="EMBL" id="NKXS01007691">
    <property type="protein sequence ID" value="PIM99275.1"/>
    <property type="molecule type" value="Genomic_DNA"/>
</dbReference>
<dbReference type="InterPro" id="IPR002885">
    <property type="entry name" value="PPR_rpt"/>
</dbReference>
<feature type="repeat" description="PPR" evidence="2">
    <location>
        <begin position="373"/>
        <end position="407"/>
    </location>
</feature>
<dbReference type="PANTHER" id="PTHR47942">
    <property type="entry name" value="TETRATRICOPEPTIDE REPEAT (TPR)-LIKE SUPERFAMILY PROTEIN-RELATED"/>
    <property type="match status" value="1"/>
</dbReference>
<dbReference type="Proteomes" id="UP000231279">
    <property type="component" value="Unassembled WGS sequence"/>
</dbReference>
<dbReference type="Pfam" id="PF13812">
    <property type="entry name" value="PPR_3"/>
    <property type="match status" value="1"/>
</dbReference>
<feature type="repeat" description="PPR" evidence="2">
    <location>
        <begin position="338"/>
        <end position="372"/>
    </location>
</feature>
<protein>
    <recommendedName>
        <fullName evidence="5">Pentacotripeptide-repeat region of PRORP domain-containing protein</fullName>
    </recommendedName>
</protein>
<dbReference type="OrthoDB" id="185373at2759"/>
<name>A0A2G9G1S4_9LAMI</name>
<organism evidence="3 4">
    <name type="scientific">Handroanthus impetiginosus</name>
    <dbReference type="NCBI Taxonomy" id="429701"/>
    <lineage>
        <taxon>Eukaryota</taxon>
        <taxon>Viridiplantae</taxon>
        <taxon>Streptophyta</taxon>
        <taxon>Embryophyta</taxon>
        <taxon>Tracheophyta</taxon>
        <taxon>Spermatophyta</taxon>
        <taxon>Magnoliopsida</taxon>
        <taxon>eudicotyledons</taxon>
        <taxon>Gunneridae</taxon>
        <taxon>Pentapetalae</taxon>
        <taxon>asterids</taxon>
        <taxon>lamiids</taxon>
        <taxon>Lamiales</taxon>
        <taxon>Bignoniaceae</taxon>
        <taxon>Crescentiina</taxon>
        <taxon>Tabebuia alliance</taxon>
        <taxon>Handroanthus</taxon>
    </lineage>
</organism>
<feature type="repeat" description="PPR" evidence="2">
    <location>
        <begin position="104"/>
        <end position="134"/>
    </location>
</feature>
<feature type="repeat" description="PPR" evidence="2">
    <location>
        <begin position="140"/>
        <end position="174"/>
    </location>
</feature>
<dbReference type="PANTHER" id="PTHR47942:SF16">
    <property type="entry name" value="PENTATRICOPEPTIDE REPEAT DOMAIN CONTAINING PROTEIN-RELATED"/>
    <property type="match status" value="1"/>
</dbReference>
<feature type="repeat" description="PPR" evidence="2">
    <location>
        <begin position="408"/>
        <end position="442"/>
    </location>
</feature>
<evidence type="ECO:0000256" key="1">
    <source>
        <dbReference type="ARBA" id="ARBA00022737"/>
    </source>
</evidence>